<dbReference type="InterPro" id="IPR002052">
    <property type="entry name" value="DNA_methylase_N6_adenine_CS"/>
</dbReference>
<dbReference type="EC" id="2.1.1.297" evidence="5"/>
<dbReference type="GO" id="GO:0102559">
    <property type="term" value="F:peptide chain release factor N(5)-glutamine methyltransferase activity"/>
    <property type="evidence" value="ECO:0007669"/>
    <property type="project" value="UniProtKB-EC"/>
</dbReference>
<evidence type="ECO:0000256" key="2">
    <source>
        <dbReference type="ARBA" id="ARBA00022679"/>
    </source>
</evidence>
<accession>A0A285GKG5</accession>
<feature type="binding site" evidence="5">
    <location>
        <begin position="125"/>
        <end position="129"/>
    </location>
    <ligand>
        <name>S-adenosyl-L-methionine</name>
        <dbReference type="ChEBI" id="CHEBI:59789"/>
    </ligand>
</feature>
<name>A0A285GKG5_9FIRM</name>
<dbReference type="PANTHER" id="PTHR18895">
    <property type="entry name" value="HEMK METHYLTRANSFERASE"/>
    <property type="match status" value="1"/>
</dbReference>
<dbReference type="PROSITE" id="PS00092">
    <property type="entry name" value="N6_MTASE"/>
    <property type="match status" value="1"/>
</dbReference>
<evidence type="ECO:0000256" key="5">
    <source>
        <dbReference type="HAMAP-Rule" id="MF_02126"/>
    </source>
</evidence>
<dbReference type="PRINTS" id="PR00507">
    <property type="entry name" value="N12N6MTFRASE"/>
</dbReference>
<comment type="catalytic activity">
    <reaction evidence="4 5">
        <text>L-glutaminyl-[peptide chain release factor] + S-adenosyl-L-methionine = N(5)-methyl-L-glutaminyl-[peptide chain release factor] + S-adenosyl-L-homocysteine + H(+)</text>
        <dbReference type="Rhea" id="RHEA:42896"/>
        <dbReference type="Rhea" id="RHEA-COMP:10271"/>
        <dbReference type="Rhea" id="RHEA-COMP:10272"/>
        <dbReference type="ChEBI" id="CHEBI:15378"/>
        <dbReference type="ChEBI" id="CHEBI:30011"/>
        <dbReference type="ChEBI" id="CHEBI:57856"/>
        <dbReference type="ChEBI" id="CHEBI:59789"/>
        <dbReference type="ChEBI" id="CHEBI:61891"/>
        <dbReference type="EC" id="2.1.1.297"/>
    </reaction>
</comment>
<evidence type="ECO:0000256" key="3">
    <source>
        <dbReference type="ARBA" id="ARBA00022691"/>
    </source>
</evidence>
<comment type="caution">
    <text evidence="5">Lacks conserved residue(s) required for the propagation of feature annotation.</text>
</comment>
<dbReference type="HAMAP" id="MF_02126">
    <property type="entry name" value="RF_methyltr_PrmC"/>
    <property type="match status" value="1"/>
</dbReference>
<keyword evidence="1 5" id="KW-0489">Methyltransferase</keyword>
<dbReference type="STRING" id="1413210.U472_15140"/>
<feature type="binding site" evidence="5">
    <location>
        <begin position="192"/>
        <end position="195"/>
    </location>
    <ligand>
        <name>substrate</name>
    </ligand>
</feature>
<evidence type="ECO:0000259" key="7">
    <source>
        <dbReference type="Pfam" id="PF17827"/>
    </source>
</evidence>
<dbReference type="PANTHER" id="PTHR18895:SF74">
    <property type="entry name" value="MTRF1L RELEASE FACTOR GLUTAMINE METHYLTRANSFERASE"/>
    <property type="match status" value="1"/>
</dbReference>
<keyword evidence="2 5" id="KW-0808">Transferase</keyword>
<feature type="binding site" evidence="5">
    <location>
        <position position="149"/>
    </location>
    <ligand>
        <name>S-adenosyl-L-methionine</name>
        <dbReference type="ChEBI" id="CHEBI:59789"/>
    </ligand>
</feature>
<dbReference type="AlphaFoldDB" id="A0A285GKG5"/>
<dbReference type="Proteomes" id="UP000219573">
    <property type="component" value="Unassembled WGS sequence"/>
</dbReference>
<dbReference type="InterPro" id="IPR007848">
    <property type="entry name" value="Small_mtfrase_dom"/>
</dbReference>
<dbReference type="NCBIfam" id="TIGR00536">
    <property type="entry name" value="hemK_fam"/>
    <property type="match status" value="1"/>
</dbReference>
<dbReference type="GO" id="GO:0003676">
    <property type="term" value="F:nucleic acid binding"/>
    <property type="evidence" value="ECO:0007669"/>
    <property type="project" value="InterPro"/>
</dbReference>
<dbReference type="Pfam" id="PF05175">
    <property type="entry name" value="MTS"/>
    <property type="match status" value="1"/>
</dbReference>
<dbReference type="InterPro" id="IPR004556">
    <property type="entry name" value="HemK-like"/>
</dbReference>
<dbReference type="Gene3D" id="3.40.50.150">
    <property type="entry name" value="Vaccinia Virus protein VP39"/>
    <property type="match status" value="1"/>
</dbReference>
<reference evidence="9" key="1">
    <citation type="submission" date="2017-09" db="EMBL/GenBank/DDBJ databases">
        <authorList>
            <person name="Varghese N."/>
            <person name="Submissions S."/>
        </authorList>
    </citation>
    <scope>NUCLEOTIDE SEQUENCE [LARGE SCALE GENOMIC DNA]</scope>
    <source>
        <strain evidence="9">MSL47</strain>
    </source>
</reference>
<evidence type="ECO:0000256" key="4">
    <source>
        <dbReference type="ARBA" id="ARBA00048391"/>
    </source>
</evidence>
<organism evidence="8 9">
    <name type="scientific">Orenia metallireducens</name>
    <dbReference type="NCBI Taxonomy" id="1413210"/>
    <lineage>
        <taxon>Bacteria</taxon>
        <taxon>Bacillati</taxon>
        <taxon>Bacillota</taxon>
        <taxon>Clostridia</taxon>
        <taxon>Halanaerobiales</taxon>
        <taxon>Halobacteroidaceae</taxon>
        <taxon>Orenia</taxon>
    </lineage>
</organism>
<dbReference type="Pfam" id="PF17827">
    <property type="entry name" value="PrmC_N"/>
    <property type="match status" value="1"/>
</dbReference>
<dbReference type="SUPFAM" id="SSF53335">
    <property type="entry name" value="S-adenosyl-L-methionine-dependent methyltransferases"/>
    <property type="match status" value="1"/>
</dbReference>
<dbReference type="OrthoDB" id="9800643at2"/>
<dbReference type="InterPro" id="IPR050320">
    <property type="entry name" value="N5-glutamine_MTase"/>
</dbReference>
<evidence type="ECO:0000313" key="9">
    <source>
        <dbReference type="Proteomes" id="UP000219573"/>
    </source>
</evidence>
<dbReference type="GO" id="GO:0032259">
    <property type="term" value="P:methylation"/>
    <property type="evidence" value="ECO:0007669"/>
    <property type="project" value="UniProtKB-KW"/>
</dbReference>
<proteinExistence type="inferred from homology"/>
<dbReference type="NCBIfam" id="TIGR03534">
    <property type="entry name" value="RF_mod_PrmC"/>
    <property type="match status" value="1"/>
</dbReference>
<evidence type="ECO:0000256" key="1">
    <source>
        <dbReference type="ARBA" id="ARBA00022603"/>
    </source>
</evidence>
<dbReference type="EMBL" id="OBDZ01000008">
    <property type="protein sequence ID" value="SNY24052.1"/>
    <property type="molecule type" value="Genomic_DNA"/>
</dbReference>
<dbReference type="InterPro" id="IPR040758">
    <property type="entry name" value="PrmC_N"/>
</dbReference>
<evidence type="ECO:0000313" key="8">
    <source>
        <dbReference type="EMBL" id="SNY24052.1"/>
    </source>
</evidence>
<dbReference type="CDD" id="cd02440">
    <property type="entry name" value="AdoMet_MTases"/>
    <property type="match status" value="1"/>
</dbReference>
<evidence type="ECO:0000259" key="6">
    <source>
        <dbReference type="Pfam" id="PF05175"/>
    </source>
</evidence>
<dbReference type="InterPro" id="IPR019874">
    <property type="entry name" value="RF_methyltr_PrmC"/>
</dbReference>
<dbReference type="RefSeq" id="WP_097017367.1">
    <property type="nucleotide sequence ID" value="NZ_OBDZ01000008.1"/>
</dbReference>
<protein>
    <recommendedName>
        <fullName evidence="5">Release factor glutamine methyltransferase</fullName>
        <shortName evidence="5">RF MTase</shortName>
        <ecNumber evidence="5">2.1.1.297</ecNumber>
    </recommendedName>
    <alternativeName>
        <fullName evidence="5">N5-glutamine methyltransferase PrmC</fullName>
    </alternativeName>
    <alternativeName>
        <fullName evidence="5">Protein-(glutamine-N5) MTase PrmC</fullName>
    </alternativeName>
    <alternativeName>
        <fullName evidence="5">Protein-glutamine N-methyltransferase PrmC</fullName>
    </alternativeName>
</protein>
<feature type="domain" description="Release factor glutamine methyltransferase N-terminal" evidence="7">
    <location>
        <begin position="8"/>
        <end position="77"/>
    </location>
</feature>
<keyword evidence="9" id="KW-1185">Reference proteome</keyword>
<feature type="domain" description="Methyltransferase small" evidence="6">
    <location>
        <begin position="112"/>
        <end position="198"/>
    </location>
</feature>
<sequence>MELLTVKEILDRTVKHFQNYEIASARLDAEILLSEVLDMERINLYVNFDKPLTKGEVDKYRQFVIARSKGTPVAYIIAKQEFMSLNFKVTEATLIPRPETEHLVEVILDKIKAVGLDRVKVVDVGTGSGAIIVSLTKLAEKEIEAIAVDISADALDVAKENADNYELLDKIDFRLGSLLEPVSEMVDIIVSNPPYIPTSDIKDLQREVKNEPITALDGGQDGLDFYREIINQSLTKLNTGGLIAFEIGINQADDVASLLENNNFDNIKIIKDYAGIERVVLATKE</sequence>
<dbReference type="Gene3D" id="1.10.8.10">
    <property type="entry name" value="DNA helicase RuvA subunit, C-terminal domain"/>
    <property type="match status" value="1"/>
</dbReference>
<feature type="binding site" evidence="5">
    <location>
        <position position="192"/>
    </location>
    <ligand>
        <name>S-adenosyl-L-methionine</name>
        <dbReference type="ChEBI" id="CHEBI:59789"/>
    </ligand>
</feature>
<dbReference type="InterPro" id="IPR029063">
    <property type="entry name" value="SAM-dependent_MTases_sf"/>
</dbReference>
<comment type="function">
    <text evidence="5">Methylates the class 1 translation termination release factors RF1/PrfA and RF2/PrfB on the glutamine residue of the universally conserved GGQ motif.</text>
</comment>
<keyword evidence="3 5" id="KW-0949">S-adenosyl-L-methionine</keyword>
<gene>
    <name evidence="5" type="primary">prmC</name>
    <name evidence="8" type="ORF">SAMN06265827_10838</name>
</gene>
<comment type="similarity">
    <text evidence="5">Belongs to the protein N5-glutamine methyltransferase family. PrmC subfamily.</text>
</comment>